<organism evidence="1 2">
    <name type="scientific">Melia azedarach</name>
    <name type="common">Chinaberry tree</name>
    <dbReference type="NCBI Taxonomy" id="155640"/>
    <lineage>
        <taxon>Eukaryota</taxon>
        <taxon>Viridiplantae</taxon>
        <taxon>Streptophyta</taxon>
        <taxon>Embryophyta</taxon>
        <taxon>Tracheophyta</taxon>
        <taxon>Spermatophyta</taxon>
        <taxon>Magnoliopsida</taxon>
        <taxon>eudicotyledons</taxon>
        <taxon>Gunneridae</taxon>
        <taxon>Pentapetalae</taxon>
        <taxon>rosids</taxon>
        <taxon>malvids</taxon>
        <taxon>Sapindales</taxon>
        <taxon>Meliaceae</taxon>
        <taxon>Melia</taxon>
    </lineage>
</organism>
<evidence type="ECO:0000313" key="1">
    <source>
        <dbReference type="EMBL" id="KAJ4702791.1"/>
    </source>
</evidence>
<protein>
    <submittedName>
        <fullName evidence="1">FBD-associated F-box protein</fullName>
    </submittedName>
</protein>
<proteinExistence type="predicted"/>
<keyword evidence="2" id="KW-1185">Reference proteome</keyword>
<name>A0ACC1WV70_MELAZ</name>
<gene>
    <name evidence="1" type="ORF">OWV82_022784</name>
</gene>
<comment type="caution">
    <text evidence="1">The sequence shown here is derived from an EMBL/GenBank/DDBJ whole genome shotgun (WGS) entry which is preliminary data.</text>
</comment>
<sequence>MDRESSGRKVGNEVKEDRISGLSDSILCHILSFLPTKYAVATSILSSRWKLVWTSIANFDFDDRLCLEYSRTEDLTNDASTKFENFVNRVLVLSNSVNINKFTLTCCKLRYPACLNSWLFTAIMRNVREIQLDLYDVELPECLCTCKTLEVLSLRSIFVIKIPSSGMCFPSVKILFVELLSPKNSVTEKLFSSCPVLEELTIIAHFDCHDPVTNFLILSSTLKTLTIGINVQGSIYNRHNFMISAPNLKCLYIQDDTLLSYTVDELHPSCEVMIDIFRKGLEYFSTPNIQQFLRGVGKTKILDLSANTMMALEIILTKDWPTFPSVTLLEVDVGSSLWRLLLVLLDRFPNLEVFIFQKELREPAILEHGLYRPLCVPSCLLSNVKNIEMCKFTGEKEELDLIEYCLKNGEVLETMRVVSGKMTLQKKLKLCQKLLSLERGSKTCKIEFL</sequence>
<accession>A0ACC1WV70</accession>
<evidence type="ECO:0000313" key="2">
    <source>
        <dbReference type="Proteomes" id="UP001164539"/>
    </source>
</evidence>
<reference evidence="1 2" key="1">
    <citation type="journal article" date="2023" name="Science">
        <title>Complex scaffold remodeling in plant triterpene biosynthesis.</title>
        <authorList>
            <person name="De La Pena R."/>
            <person name="Hodgson H."/>
            <person name="Liu J.C."/>
            <person name="Stephenson M.J."/>
            <person name="Martin A.C."/>
            <person name="Owen C."/>
            <person name="Harkess A."/>
            <person name="Leebens-Mack J."/>
            <person name="Jimenez L.E."/>
            <person name="Osbourn A."/>
            <person name="Sattely E.S."/>
        </authorList>
    </citation>
    <scope>NUCLEOTIDE SEQUENCE [LARGE SCALE GENOMIC DNA]</scope>
    <source>
        <strain evidence="2">cv. JPN11</strain>
        <tissue evidence="1">Leaf</tissue>
    </source>
</reference>
<dbReference type="Proteomes" id="UP001164539">
    <property type="component" value="Chromosome 13"/>
</dbReference>
<dbReference type="EMBL" id="CM051406">
    <property type="protein sequence ID" value="KAJ4702791.1"/>
    <property type="molecule type" value="Genomic_DNA"/>
</dbReference>